<reference evidence="3" key="1">
    <citation type="submission" date="2016-10" db="EMBL/GenBank/DDBJ databases">
        <authorList>
            <person name="Varghese N."/>
            <person name="Submissions S."/>
        </authorList>
    </citation>
    <scope>NUCLEOTIDE SEQUENCE [LARGE SCALE GENOMIC DNA]</scope>
    <source>
        <strain evidence="3">CGMCC 1.7655</strain>
    </source>
</reference>
<organism evidence="2 3">
    <name type="scientific">Paracoccus chinensis</name>
    <dbReference type="NCBI Taxonomy" id="525640"/>
    <lineage>
        <taxon>Bacteria</taxon>
        <taxon>Pseudomonadati</taxon>
        <taxon>Pseudomonadota</taxon>
        <taxon>Alphaproteobacteria</taxon>
        <taxon>Rhodobacterales</taxon>
        <taxon>Paracoccaceae</taxon>
        <taxon>Paracoccus</taxon>
    </lineage>
</organism>
<evidence type="ECO:0000313" key="3">
    <source>
        <dbReference type="Proteomes" id="UP000199555"/>
    </source>
</evidence>
<dbReference type="OrthoDB" id="280053at2"/>
<sequence length="438" mass="46677">MTIAHDEIEFTREGRLFSEAQLAAAIEAAGNATDLLVLSHGWNNDKAEATVLYDRLTRSLERVIEAGHVPELGDRRLRALRVFWPSKKFADAELIPGGGAATATRENDEALLRLLDEMRHDPEVLGGTEENDKLEPFVTEAKALAPRLKDEPAARDRFVELLRSMLDPAEAHPDDGSDDFFTRPAAELFAELDEQVVAPGPPGRGGAQAVGAGGATGLGDFLGGIGAAARRLANYTTYYRMKSRAGIVGRLGLAPVLKRLRDRHPGLRLHLVGHSFGGRLVTAAAHELPPGTPDVTLSLLQAAFSHNGLGQNFDGHGSDGAFRALVAERRASGPIIITHTKNDTAVGIAYPLASRIARQAAAALGDKNDPYGGMGRNGAQHTPETDETQGALKEVGHAYRLEQGRVYNLRGDSYVSNHGDVGGNQVASAILQVIAATG</sequence>
<dbReference type="Gene3D" id="3.40.50.1820">
    <property type="entry name" value="alpha/beta hydrolase"/>
    <property type="match status" value="1"/>
</dbReference>
<evidence type="ECO:0000256" key="1">
    <source>
        <dbReference type="SAM" id="MobiDB-lite"/>
    </source>
</evidence>
<gene>
    <name evidence="2" type="ORF">SAMN04487971_11076</name>
</gene>
<dbReference type="RefSeq" id="WP_090756263.1">
    <property type="nucleotide sequence ID" value="NZ_FNGE01000010.1"/>
</dbReference>
<dbReference type="EMBL" id="FNGE01000010">
    <property type="protein sequence ID" value="SDL41909.1"/>
    <property type="molecule type" value="Genomic_DNA"/>
</dbReference>
<proteinExistence type="predicted"/>
<evidence type="ECO:0008006" key="4">
    <source>
        <dbReference type="Google" id="ProtNLM"/>
    </source>
</evidence>
<dbReference type="STRING" id="525640.SAMN04487971_11076"/>
<dbReference type="AlphaFoldDB" id="A0A1G9JWJ1"/>
<protein>
    <recommendedName>
        <fullName evidence="4">Serine-threonine protein kinase</fullName>
    </recommendedName>
</protein>
<dbReference type="SUPFAM" id="SSF53474">
    <property type="entry name" value="alpha/beta-Hydrolases"/>
    <property type="match status" value="1"/>
</dbReference>
<feature type="region of interest" description="Disordered" evidence="1">
    <location>
        <begin position="367"/>
        <end position="388"/>
    </location>
</feature>
<keyword evidence="3" id="KW-1185">Reference proteome</keyword>
<dbReference type="Proteomes" id="UP000199555">
    <property type="component" value="Unassembled WGS sequence"/>
</dbReference>
<name>A0A1G9JWJ1_9RHOB</name>
<accession>A0A1G9JWJ1</accession>
<dbReference type="InterPro" id="IPR029058">
    <property type="entry name" value="AB_hydrolase_fold"/>
</dbReference>
<evidence type="ECO:0000313" key="2">
    <source>
        <dbReference type="EMBL" id="SDL41909.1"/>
    </source>
</evidence>